<protein>
    <submittedName>
        <fullName evidence="9">4Fe-4S binding domain protein</fullName>
    </submittedName>
</protein>
<dbReference type="Gene3D" id="3.30.70.20">
    <property type="match status" value="2"/>
</dbReference>
<dbReference type="Proteomes" id="UP000245695">
    <property type="component" value="Chromosome 1"/>
</dbReference>
<feature type="domain" description="4Fe-4S ferredoxin-type" evidence="8">
    <location>
        <begin position="229"/>
        <end position="253"/>
    </location>
</feature>
<dbReference type="Pfam" id="PF12801">
    <property type="entry name" value="Fer4_5"/>
    <property type="match status" value="3"/>
</dbReference>
<evidence type="ECO:0000256" key="3">
    <source>
        <dbReference type="ARBA" id="ARBA00022723"/>
    </source>
</evidence>
<dbReference type="PROSITE" id="PS00198">
    <property type="entry name" value="4FE4S_FER_1"/>
    <property type="match status" value="1"/>
</dbReference>
<evidence type="ECO:0000256" key="6">
    <source>
        <dbReference type="ARBA" id="ARBA00023014"/>
    </source>
</evidence>
<evidence type="ECO:0000313" key="10">
    <source>
        <dbReference type="Proteomes" id="UP000245695"/>
    </source>
</evidence>
<dbReference type="EMBL" id="LN650648">
    <property type="protein sequence ID" value="CEI72523.1"/>
    <property type="molecule type" value="Genomic_DNA"/>
</dbReference>
<dbReference type="SUPFAM" id="SSF54862">
    <property type="entry name" value="4Fe-4S ferredoxins"/>
    <property type="match status" value="1"/>
</dbReference>
<keyword evidence="7" id="KW-0472">Membrane</keyword>
<feature type="transmembrane region" description="Helical" evidence="7">
    <location>
        <begin position="12"/>
        <end position="31"/>
    </location>
</feature>
<feature type="transmembrane region" description="Helical" evidence="7">
    <location>
        <begin position="187"/>
        <end position="206"/>
    </location>
</feature>
<evidence type="ECO:0000256" key="5">
    <source>
        <dbReference type="ARBA" id="ARBA00023004"/>
    </source>
</evidence>
<keyword evidence="4" id="KW-0249">Electron transport</keyword>
<feature type="transmembrane region" description="Helical" evidence="7">
    <location>
        <begin position="126"/>
        <end position="144"/>
    </location>
</feature>
<dbReference type="Pfam" id="PF00037">
    <property type="entry name" value="Fer4"/>
    <property type="match status" value="1"/>
</dbReference>
<keyword evidence="1" id="KW-0813">Transport</keyword>
<dbReference type="PANTHER" id="PTHR30176">
    <property type="entry name" value="FERREDOXIN-TYPE PROTEIN NAPH"/>
    <property type="match status" value="1"/>
</dbReference>
<dbReference type="PANTHER" id="PTHR30176:SF3">
    <property type="entry name" value="FERREDOXIN-TYPE PROTEIN NAPH"/>
    <property type="match status" value="1"/>
</dbReference>
<dbReference type="RefSeq" id="WP_166505168.1">
    <property type="nucleotide sequence ID" value="NZ_LN650648.1"/>
</dbReference>
<keyword evidence="10" id="KW-1185">Reference proteome</keyword>
<organism evidence="9 10">
    <name type="scientific">Romboutsia hominis</name>
    <dbReference type="NCBI Taxonomy" id="1507512"/>
    <lineage>
        <taxon>Bacteria</taxon>
        <taxon>Bacillati</taxon>
        <taxon>Bacillota</taxon>
        <taxon>Clostridia</taxon>
        <taxon>Peptostreptococcales</taxon>
        <taxon>Peptostreptococcaceae</taxon>
        <taxon>Romboutsia</taxon>
    </lineage>
</organism>
<keyword evidence="6" id="KW-0411">Iron-sulfur</keyword>
<feature type="domain" description="4Fe-4S ferredoxin-type" evidence="8">
    <location>
        <begin position="254"/>
        <end position="283"/>
    </location>
</feature>
<sequence length="294" mass="33018">MNLITKIKSNFRLIFQIVFTALTNGYLLGYMNGKIYKGDSKKLCVPGLNCYSCPGAIASCPIGSLQAVLGSRDFKISFYIIGFLMIIGAFIGRFVCGWLCPFGLVQDLLYKIPGIKKIKKVPNDKYLRILKYIILVVFVIILPLSISNYSGDGKPWFCKLICPSGTLLAGIPLISMNSSLRRIIGPLFAWKMLILISIIVLSIKIYRPFCKYICPLGAIYGLFNKYSIYRYEIDYNKCTKCNLCHKKCDMNVIVHETPNSVECIRCGKCIDVCPKNAITTTFSKSKGLNEKLNI</sequence>
<proteinExistence type="predicted"/>
<dbReference type="InterPro" id="IPR051684">
    <property type="entry name" value="Electron_Trans/Redox"/>
</dbReference>
<evidence type="ECO:0000256" key="1">
    <source>
        <dbReference type="ARBA" id="ARBA00022448"/>
    </source>
</evidence>
<dbReference type="AlphaFoldDB" id="A0A2P2BQA0"/>
<gene>
    <name evidence="9" type="ORF">FRIFI_0983</name>
</gene>
<keyword evidence="7" id="KW-1133">Transmembrane helix</keyword>
<dbReference type="InterPro" id="IPR017896">
    <property type="entry name" value="4Fe4S_Fe-S-bd"/>
</dbReference>
<reference evidence="9 10" key="1">
    <citation type="submission" date="2014-09" db="EMBL/GenBank/DDBJ databases">
        <authorList>
            <person name="Hornung B.V."/>
        </authorList>
    </citation>
    <scope>NUCLEOTIDE SEQUENCE [LARGE SCALE GENOMIC DNA]</scope>
    <source>
        <strain evidence="9 10">FRIFI</strain>
    </source>
</reference>
<dbReference type="PROSITE" id="PS51379">
    <property type="entry name" value="4FE4S_FER_2"/>
    <property type="match status" value="2"/>
</dbReference>
<dbReference type="InterPro" id="IPR017900">
    <property type="entry name" value="4Fe4S_Fe_S_CS"/>
</dbReference>
<keyword evidence="7" id="KW-0812">Transmembrane</keyword>
<dbReference type="GO" id="GO:0005886">
    <property type="term" value="C:plasma membrane"/>
    <property type="evidence" value="ECO:0007669"/>
    <property type="project" value="TreeGrafter"/>
</dbReference>
<dbReference type="GO" id="GO:0046872">
    <property type="term" value="F:metal ion binding"/>
    <property type="evidence" value="ECO:0007669"/>
    <property type="project" value="UniProtKB-KW"/>
</dbReference>
<evidence type="ECO:0000259" key="8">
    <source>
        <dbReference type="PROSITE" id="PS51379"/>
    </source>
</evidence>
<dbReference type="KEGG" id="rhom:FRIFI_0983"/>
<keyword evidence="2" id="KW-0004">4Fe-4S</keyword>
<evidence type="ECO:0000313" key="9">
    <source>
        <dbReference type="EMBL" id="CEI72523.1"/>
    </source>
</evidence>
<name>A0A2P2BQA0_9FIRM</name>
<keyword evidence="5" id="KW-0408">Iron</keyword>
<accession>A0A2P2BQA0</accession>
<feature type="transmembrane region" description="Helical" evidence="7">
    <location>
        <begin position="76"/>
        <end position="105"/>
    </location>
</feature>
<evidence type="ECO:0000256" key="7">
    <source>
        <dbReference type="SAM" id="Phobius"/>
    </source>
</evidence>
<keyword evidence="3" id="KW-0479">Metal-binding</keyword>
<evidence type="ECO:0000256" key="4">
    <source>
        <dbReference type="ARBA" id="ARBA00022982"/>
    </source>
</evidence>
<evidence type="ECO:0000256" key="2">
    <source>
        <dbReference type="ARBA" id="ARBA00022485"/>
    </source>
</evidence>
<dbReference type="GO" id="GO:0051539">
    <property type="term" value="F:4 iron, 4 sulfur cluster binding"/>
    <property type="evidence" value="ECO:0007669"/>
    <property type="project" value="UniProtKB-KW"/>
</dbReference>